<reference evidence="2" key="1">
    <citation type="journal article" date="2019" name="Int. J. Syst. Evol. Microbiol.">
        <title>The Global Catalogue of Microorganisms (GCM) 10K type strain sequencing project: providing services to taxonomists for standard genome sequencing and annotation.</title>
        <authorList>
            <consortium name="The Broad Institute Genomics Platform"/>
            <consortium name="The Broad Institute Genome Sequencing Center for Infectious Disease"/>
            <person name="Wu L."/>
            <person name="Ma J."/>
        </authorList>
    </citation>
    <scope>NUCLEOTIDE SEQUENCE [LARGE SCALE GENOMIC DNA]</scope>
    <source>
        <strain evidence="2">CCUG 53762</strain>
    </source>
</reference>
<sequence length="62" mass="6958">MGAAMFDPITPRGDSGFVTAAVIDPFGNILGLMYNPHYLDMEKKDRLSINMIWKDKMEPLAI</sequence>
<evidence type="ECO:0000313" key="1">
    <source>
        <dbReference type="EMBL" id="MFD1631022.1"/>
    </source>
</evidence>
<protein>
    <recommendedName>
        <fullName evidence="3">Peptidase family S51</fullName>
    </recommendedName>
</protein>
<evidence type="ECO:0000313" key="2">
    <source>
        <dbReference type="Proteomes" id="UP001597118"/>
    </source>
</evidence>
<accession>A0ABW4IG96</accession>
<dbReference type="EMBL" id="JBHUDG010000036">
    <property type="protein sequence ID" value="MFD1631022.1"/>
    <property type="molecule type" value="Genomic_DNA"/>
</dbReference>
<organism evidence="1 2">
    <name type="scientific">Pseudopedobacter beijingensis</name>
    <dbReference type="NCBI Taxonomy" id="1207056"/>
    <lineage>
        <taxon>Bacteria</taxon>
        <taxon>Pseudomonadati</taxon>
        <taxon>Bacteroidota</taxon>
        <taxon>Sphingobacteriia</taxon>
        <taxon>Sphingobacteriales</taxon>
        <taxon>Sphingobacteriaceae</taxon>
        <taxon>Pseudopedobacter</taxon>
    </lineage>
</organism>
<dbReference type="InterPro" id="IPR029068">
    <property type="entry name" value="Glyas_Bleomycin-R_OHBP_Dase"/>
</dbReference>
<dbReference type="Proteomes" id="UP001597118">
    <property type="component" value="Unassembled WGS sequence"/>
</dbReference>
<gene>
    <name evidence="1" type="ORF">ACFSAH_14185</name>
</gene>
<dbReference type="RefSeq" id="WP_379663394.1">
    <property type="nucleotide sequence ID" value="NZ_JBHUDG010000036.1"/>
</dbReference>
<keyword evidence="2" id="KW-1185">Reference proteome</keyword>
<name>A0ABW4IG96_9SPHI</name>
<evidence type="ECO:0008006" key="3">
    <source>
        <dbReference type="Google" id="ProtNLM"/>
    </source>
</evidence>
<proteinExistence type="predicted"/>
<comment type="caution">
    <text evidence="1">The sequence shown here is derived from an EMBL/GenBank/DDBJ whole genome shotgun (WGS) entry which is preliminary data.</text>
</comment>
<dbReference type="SUPFAM" id="SSF54593">
    <property type="entry name" value="Glyoxalase/Bleomycin resistance protein/Dihydroxybiphenyl dioxygenase"/>
    <property type="match status" value="1"/>
</dbReference>